<gene>
    <name evidence="3" type="ORF">PPENT_87.1.T1270112</name>
</gene>
<evidence type="ECO:0000313" key="4">
    <source>
        <dbReference type="Proteomes" id="UP000689195"/>
    </source>
</evidence>
<sequence>MMNRFEEALEWYDKLLVINPQHTDSLYGKTQASTRIIYQQYGGEIVSIFNQKGDCLKMIIDYQSITWAFFMGKSECLSISYGMFKIKMMKHFNQALKQYDEALNINPQDVQSLWGRSDCLQIMNQFELAFEFEFLIKHQSQTQNIYYLYMVKLNVHMPLVIMKKQIHFQ</sequence>
<dbReference type="AlphaFoldDB" id="A0A8S1XIX0"/>
<dbReference type="InterPro" id="IPR051685">
    <property type="entry name" value="Ycf3/AcsC/BcsC/TPR_MFPF"/>
</dbReference>
<comment type="caution">
    <text evidence="3">The sequence shown here is derived from an EMBL/GenBank/DDBJ whole genome shotgun (WGS) entry which is preliminary data.</text>
</comment>
<name>A0A8S1XIX0_9CILI</name>
<proteinExistence type="predicted"/>
<keyword evidence="4" id="KW-1185">Reference proteome</keyword>
<evidence type="ECO:0000313" key="3">
    <source>
        <dbReference type="EMBL" id="CAD8201380.1"/>
    </source>
</evidence>
<keyword evidence="2" id="KW-0802">TPR repeat</keyword>
<protein>
    <recommendedName>
        <fullName evidence="5">Tetratricopeptide repeat protein</fullName>
    </recommendedName>
</protein>
<keyword evidence="1" id="KW-0677">Repeat</keyword>
<dbReference type="PANTHER" id="PTHR44943:SF4">
    <property type="entry name" value="TPR REPEAT-CONTAINING PROTEIN MJ0798"/>
    <property type="match status" value="1"/>
</dbReference>
<dbReference type="Proteomes" id="UP000689195">
    <property type="component" value="Unassembled WGS sequence"/>
</dbReference>
<organism evidence="3 4">
    <name type="scientific">Paramecium pentaurelia</name>
    <dbReference type="NCBI Taxonomy" id="43138"/>
    <lineage>
        <taxon>Eukaryota</taxon>
        <taxon>Sar</taxon>
        <taxon>Alveolata</taxon>
        <taxon>Ciliophora</taxon>
        <taxon>Intramacronucleata</taxon>
        <taxon>Oligohymenophorea</taxon>
        <taxon>Peniculida</taxon>
        <taxon>Parameciidae</taxon>
        <taxon>Paramecium</taxon>
    </lineage>
</organism>
<dbReference type="EMBL" id="CAJJDO010000127">
    <property type="protein sequence ID" value="CAD8201380.1"/>
    <property type="molecule type" value="Genomic_DNA"/>
</dbReference>
<reference evidence="3" key="1">
    <citation type="submission" date="2021-01" db="EMBL/GenBank/DDBJ databases">
        <authorList>
            <consortium name="Genoscope - CEA"/>
            <person name="William W."/>
        </authorList>
    </citation>
    <scope>NUCLEOTIDE SEQUENCE</scope>
</reference>
<evidence type="ECO:0008006" key="5">
    <source>
        <dbReference type="Google" id="ProtNLM"/>
    </source>
</evidence>
<evidence type="ECO:0000256" key="1">
    <source>
        <dbReference type="ARBA" id="ARBA00022737"/>
    </source>
</evidence>
<evidence type="ECO:0000256" key="2">
    <source>
        <dbReference type="ARBA" id="ARBA00022803"/>
    </source>
</evidence>
<dbReference type="PANTHER" id="PTHR44943">
    <property type="entry name" value="CELLULOSE SYNTHASE OPERON PROTEIN C"/>
    <property type="match status" value="1"/>
</dbReference>
<accession>A0A8S1XIX0</accession>